<evidence type="ECO:0000313" key="4">
    <source>
        <dbReference type="RefSeq" id="XP_058985239.1"/>
    </source>
</evidence>
<accession>A0ABM3VHG5</accession>
<dbReference type="SUPFAM" id="SSF53098">
    <property type="entry name" value="Ribonuclease H-like"/>
    <property type="match status" value="1"/>
</dbReference>
<evidence type="ECO:0000313" key="3">
    <source>
        <dbReference type="Proteomes" id="UP001652621"/>
    </source>
</evidence>
<evidence type="ECO:0000256" key="1">
    <source>
        <dbReference type="SAM" id="MobiDB-lite"/>
    </source>
</evidence>
<dbReference type="InterPro" id="IPR050951">
    <property type="entry name" value="Retrovirus_Pol_polyprotein"/>
</dbReference>
<reference evidence="4" key="1">
    <citation type="submission" date="2025-08" db="UniProtKB">
        <authorList>
            <consortium name="RefSeq"/>
        </authorList>
    </citation>
    <scope>IDENTIFICATION</scope>
    <source>
        <strain evidence="4">Aabys</strain>
        <tissue evidence="4">Whole body</tissue>
    </source>
</reference>
<feature type="domain" description="Integrase catalytic" evidence="2">
    <location>
        <begin position="241"/>
        <end position="399"/>
    </location>
</feature>
<dbReference type="RefSeq" id="XP_058985239.1">
    <property type="nucleotide sequence ID" value="XM_059129256.1"/>
</dbReference>
<dbReference type="PANTHER" id="PTHR37984:SF5">
    <property type="entry name" value="PROTEIN NYNRIN-LIKE"/>
    <property type="match status" value="1"/>
</dbReference>
<dbReference type="Pfam" id="PF00665">
    <property type="entry name" value="rve"/>
    <property type="match status" value="1"/>
</dbReference>
<dbReference type="PROSITE" id="PS50994">
    <property type="entry name" value="INTEGRASE"/>
    <property type="match status" value="1"/>
</dbReference>
<dbReference type="Gene3D" id="3.30.420.10">
    <property type="entry name" value="Ribonuclease H-like superfamily/Ribonuclease H"/>
    <property type="match status" value="1"/>
</dbReference>
<dbReference type="PANTHER" id="PTHR37984">
    <property type="entry name" value="PROTEIN CBG26694"/>
    <property type="match status" value="1"/>
</dbReference>
<dbReference type="InterPro" id="IPR001584">
    <property type="entry name" value="Integrase_cat-core"/>
</dbReference>
<name>A0ABM3VHG5_MUSDO</name>
<dbReference type="Proteomes" id="UP001652621">
    <property type="component" value="Unplaced"/>
</dbReference>
<proteinExistence type="predicted"/>
<feature type="compositionally biased region" description="Acidic residues" evidence="1">
    <location>
        <begin position="17"/>
        <end position="35"/>
    </location>
</feature>
<dbReference type="InterPro" id="IPR036397">
    <property type="entry name" value="RNaseH_sf"/>
</dbReference>
<dbReference type="InterPro" id="IPR012337">
    <property type="entry name" value="RNaseH-like_sf"/>
</dbReference>
<evidence type="ECO:0000259" key="2">
    <source>
        <dbReference type="PROSITE" id="PS50994"/>
    </source>
</evidence>
<dbReference type="GeneID" id="131805713"/>
<protein>
    <submittedName>
        <fullName evidence="4">Uncharacterized protein LOC131805713</fullName>
    </submittedName>
</protein>
<feature type="region of interest" description="Disordered" evidence="1">
    <location>
        <begin position="1"/>
        <end position="45"/>
    </location>
</feature>
<organism evidence="3 4">
    <name type="scientific">Musca domestica</name>
    <name type="common">House fly</name>
    <dbReference type="NCBI Taxonomy" id="7370"/>
    <lineage>
        <taxon>Eukaryota</taxon>
        <taxon>Metazoa</taxon>
        <taxon>Ecdysozoa</taxon>
        <taxon>Arthropoda</taxon>
        <taxon>Hexapoda</taxon>
        <taxon>Insecta</taxon>
        <taxon>Pterygota</taxon>
        <taxon>Neoptera</taxon>
        <taxon>Endopterygota</taxon>
        <taxon>Diptera</taxon>
        <taxon>Brachycera</taxon>
        <taxon>Muscomorpha</taxon>
        <taxon>Muscoidea</taxon>
        <taxon>Muscidae</taxon>
        <taxon>Musca</taxon>
    </lineage>
</organism>
<gene>
    <name evidence="4" type="primary">LOC131805713</name>
</gene>
<sequence length="540" mass="62341">MLLTNDGDNGAESQANDYDDAESQTQDDECYDDEPGSTNGNDLTIVPRRNYPKLEMSVNNNTVSQNLQSRIRMQNKNNNGETQQYVERQSTNDVHSEDYDNNKDNITCLQSRYNEALHVPKFAMNFRDIEDTIRNFDGSKNLSIRSWLEEFEENARVMCWDEFQMFIFAKRSLKGLAKLFISTERGITSYQQLKKALLDEFDTVVKSCQLHKMLMERKMSKNETVEEKKGKQEGELHTIPKGDIPLQTYHIDHLGPLESTSKMHNHIFAVIDAFTKFCWLYPTKTTSAREVITKLQQQSLTFGNPVNVISDRGSAFTSEDFKNYCDTENINHMKITAGLPRANGQIERLNSVIISVLSKLSIADPTKWYKYVGDVQRIINSTYHRRIKSTPFELLVGIKMRTKDDVKIKELIEEEFMRAYDEDRNELRQKAKQQILDVQAENVRTYNFRRRAATKYKIGDLVAIKRIQLGGGLKLKPKYLGPYRIIKVKPNDTYDVIKCGNNEGPKQTTTCAGFIKPWPRGEYDDDELFSQDGRVVETEV</sequence>
<keyword evidence="3" id="KW-1185">Reference proteome</keyword>